<feature type="transmembrane region" description="Helical" evidence="1">
    <location>
        <begin position="12"/>
        <end position="33"/>
    </location>
</feature>
<organism evidence="2 3">
    <name type="scientific">Fusobacterium animalis ATCC 51191</name>
    <dbReference type="NCBI Taxonomy" id="997347"/>
    <lineage>
        <taxon>Bacteria</taxon>
        <taxon>Fusobacteriati</taxon>
        <taxon>Fusobacteriota</taxon>
        <taxon>Fusobacteriia</taxon>
        <taxon>Fusobacteriales</taxon>
        <taxon>Fusobacteriaceae</taxon>
        <taxon>Fusobacterium</taxon>
    </lineage>
</organism>
<evidence type="ECO:0000313" key="3">
    <source>
        <dbReference type="Proteomes" id="UP000005392"/>
    </source>
</evidence>
<evidence type="ECO:0000313" key="2">
    <source>
        <dbReference type="EMBL" id="EGQ79771.1"/>
    </source>
</evidence>
<gene>
    <name evidence="2" type="ORF">HMPREF9094_1190</name>
</gene>
<dbReference type="EMBL" id="AFQD01000195">
    <property type="protein sequence ID" value="EGQ79771.1"/>
    <property type="molecule type" value="Genomic_DNA"/>
</dbReference>
<accession>F9EMN5</accession>
<sequence length="42" mass="5077">MREDYNKKVKEGIIDYVLLYVLIIFLLIIKFVLMGKENLIFQ</sequence>
<dbReference type="AlphaFoldDB" id="F9EMN5"/>
<protein>
    <submittedName>
        <fullName evidence="2">Uncharacterized protein</fullName>
    </submittedName>
</protein>
<dbReference type="Proteomes" id="UP000005392">
    <property type="component" value="Unassembled WGS sequence"/>
</dbReference>
<keyword evidence="3" id="KW-1185">Reference proteome</keyword>
<keyword evidence="1" id="KW-0472">Membrane</keyword>
<comment type="caution">
    <text evidence="2">The sequence shown here is derived from an EMBL/GenBank/DDBJ whole genome shotgun (WGS) entry which is preliminary data.</text>
</comment>
<proteinExistence type="predicted"/>
<name>F9EMN5_9FUSO</name>
<dbReference type="HOGENOM" id="CLU_3251974_0_0_0"/>
<keyword evidence="1" id="KW-1133">Transmembrane helix</keyword>
<reference evidence="2 3" key="1">
    <citation type="submission" date="2011-05" db="EMBL/GenBank/DDBJ databases">
        <authorList>
            <person name="Muzny D."/>
            <person name="Qin X."/>
            <person name="Deng J."/>
            <person name="Jiang H."/>
            <person name="Liu Y."/>
            <person name="Qu J."/>
            <person name="Song X.-Z."/>
            <person name="Zhang L."/>
            <person name="Thornton R."/>
            <person name="Coyle M."/>
            <person name="Francisco L."/>
            <person name="Jackson L."/>
            <person name="Javaid M."/>
            <person name="Korchina V."/>
            <person name="Kovar C."/>
            <person name="Mata R."/>
            <person name="Mathew T."/>
            <person name="Ngo R."/>
            <person name="Nguyen L."/>
            <person name="Nguyen N."/>
            <person name="Okwuonu G."/>
            <person name="Ongeri F."/>
            <person name="Pham C."/>
            <person name="Simmons D."/>
            <person name="Wilczek-Boney K."/>
            <person name="Hale W."/>
            <person name="Jakkamsetti A."/>
            <person name="Pham P."/>
            <person name="Ruth R."/>
            <person name="San Lucas F."/>
            <person name="Warren J."/>
            <person name="Zhang J."/>
            <person name="Zhao Z."/>
            <person name="Zhou C."/>
            <person name="Zhu D."/>
            <person name="Lee S."/>
            <person name="Bess C."/>
            <person name="Blankenburg K."/>
            <person name="Forbes L."/>
            <person name="Fu Q."/>
            <person name="Gubbala S."/>
            <person name="Hirani K."/>
            <person name="Jayaseelan J.C."/>
            <person name="Lara F."/>
            <person name="Munidasa M."/>
            <person name="Palculict T."/>
            <person name="Patil S."/>
            <person name="Pu L.-L."/>
            <person name="Saada N."/>
            <person name="Tang L."/>
            <person name="Weissenberger G."/>
            <person name="Zhu Y."/>
            <person name="Hemphill L."/>
            <person name="Shang Y."/>
            <person name="Youmans B."/>
            <person name="Ayvaz T."/>
            <person name="Ross M."/>
            <person name="Santibanez J."/>
            <person name="Aqrawi P."/>
            <person name="Gross S."/>
            <person name="Joshi V."/>
            <person name="Fowler G."/>
            <person name="Nazareth L."/>
            <person name="Reid J."/>
            <person name="Worley K."/>
            <person name="Petrosino J."/>
            <person name="Highlander S."/>
            <person name="Gibbs R."/>
        </authorList>
    </citation>
    <scope>NUCLEOTIDE SEQUENCE [LARGE SCALE GENOMIC DNA]</scope>
    <source>
        <strain evidence="2 3">ATCC 51191</strain>
    </source>
</reference>
<evidence type="ECO:0000256" key="1">
    <source>
        <dbReference type="SAM" id="Phobius"/>
    </source>
</evidence>
<keyword evidence="1" id="KW-0812">Transmembrane</keyword>